<feature type="compositionally biased region" description="Polar residues" evidence="1">
    <location>
        <begin position="130"/>
        <end position="144"/>
    </location>
</feature>
<evidence type="ECO:0000313" key="2">
    <source>
        <dbReference type="EMBL" id="SAM08394.1"/>
    </source>
</evidence>
<gene>
    <name evidence="2" type="primary">ABSGL_14057.1 scaffold 14385</name>
</gene>
<name>A0A168SGE0_ABSGL</name>
<dbReference type="Proteomes" id="UP000078561">
    <property type="component" value="Unassembled WGS sequence"/>
</dbReference>
<dbReference type="InParanoid" id="A0A168SGE0"/>
<dbReference type="AlphaFoldDB" id="A0A168SGE0"/>
<dbReference type="OMA" id="WIDDSEC"/>
<reference evidence="2" key="1">
    <citation type="submission" date="2016-04" db="EMBL/GenBank/DDBJ databases">
        <authorList>
            <person name="Evans L.H."/>
            <person name="Alamgir A."/>
            <person name="Owens N."/>
            <person name="Weber N.D."/>
            <person name="Virtaneva K."/>
            <person name="Barbian K."/>
            <person name="Babar A."/>
            <person name="Rosenke K."/>
        </authorList>
    </citation>
    <scope>NUCLEOTIDE SEQUENCE [LARGE SCALE GENOMIC DNA]</scope>
    <source>
        <strain evidence="2">CBS 101.48</strain>
    </source>
</reference>
<evidence type="ECO:0000313" key="3">
    <source>
        <dbReference type="Proteomes" id="UP000078561"/>
    </source>
</evidence>
<feature type="compositionally biased region" description="Basic and acidic residues" evidence="1">
    <location>
        <begin position="152"/>
        <end position="166"/>
    </location>
</feature>
<organism evidence="2">
    <name type="scientific">Absidia glauca</name>
    <name type="common">Pin mould</name>
    <dbReference type="NCBI Taxonomy" id="4829"/>
    <lineage>
        <taxon>Eukaryota</taxon>
        <taxon>Fungi</taxon>
        <taxon>Fungi incertae sedis</taxon>
        <taxon>Mucoromycota</taxon>
        <taxon>Mucoromycotina</taxon>
        <taxon>Mucoromycetes</taxon>
        <taxon>Mucorales</taxon>
        <taxon>Cunninghamellaceae</taxon>
        <taxon>Absidia</taxon>
    </lineage>
</organism>
<feature type="compositionally biased region" description="Basic residues" evidence="1">
    <location>
        <begin position="173"/>
        <end position="187"/>
    </location>
</feature>
<accession>A0A168SGE0</accession>
<dbReference type="OrthoDB" id="2285800at2759"/>
<evidence type="ECO:0000256" key="1">
    <source>
        <dbReference type="SAM" id="MobiDB-lite"/>
    </source>
</evidence>
<sequence length="201" mass="23528">MDINAEEFLIPGLELISLTGDDDLDDRTYVNQEPMIDWLEDCEVQENLFQIIPLTPEETCCDQDNHIIQPQQVSLFFEELGILYDEPEPIDPSRDYEAEYQLHTKQLEELYSLKKRARRQHHMHLDSIPKVTSNPPDITTSPGLSSSSSSFHHTDDDHYEDEDHRSPHYLGRLSHRHHPHKHIHHPSISKPSHFTFSSDRF</sequence>
<dbReference type="EMBL" id="LT554895">
    <property type="protein sequence ID" value="SAM08394.1"/>
    <property type="molecule type" value="Genomic_DNA"/>
</dbReference>
<keyword evidence="3" id="KW-1185">Reference proteome</keyword>
<feature type="region of interest" description="Disordered" evidence="1">
    <location>
        <begin position="122"/>
        <end position="201"/>
    </location>
</feature>
<protein>
    <submittedName>
        <fullName evidence="2">Uncharacterized protein</fullName>
    </submittedName>
</protein>
<proteinExistence type="predicted"/>